<dbReference type="GO" id="GO:0016020">
    <property type="term" value="C:membrane"/>
    <property type="evidence" value="ECO:0007669"/>
    <property type="project" value="UniProtKB-SubCell"/>
</dbReference>
<dbReference type="RefSeq" id="WP_078501369.1">
    <property type="nucleotide sequence ID" value="NZ_MSZX01000009.1"/>
</dbReference>
<dbReference type="EMBL" id="MSZX01000009">
    <property type="protein sequence ID" value="OPA75298.1"/>
    <property type="molecule type" value="Genomic_DNA"/>
</dbReference>
<keyword evidence="5" id="KW-0472">Membrane</keyword>
<feature type="signal peptide" evidence="8">
    <location>
        <begin position="1"/>
        <end position="23"/>
    </location>
</feature>
<comment type="similarity">
    <text evidence="2">Belongs to the GerABKC lipoprotein family.</text>
</comment>
<evidence type="ECO:0000256" key="1">
    <source>
        <dbReference type="ARBA" id="ARBA00004635"/>
    </source>
</evidence>
<name>A0A1T2X5Z0_9BACL</name>
<dbReference type="InterPro" id="IPR038501">
    <property type="entry name" value="Spore_GerAC_C_sf"/>
</dbReference>
<protein>
    <submittedName>
        <fullName evidence="11">Spore gernimation protein GerC</fullName>
    </submittedName>
</protein>
<evidence type="ECO:0000256" key="4">
    <source>
        <dbReference type="ARBA" id="ARBA00022729"/>
    </source>
</evidence>
<dbReference type="InterPro" id="IPR008844">
    <property type="entry name" value="Spore_GerAC-like"/>
</dbReference>
<dbReference type="STRING" id="1324314.BVG16_22135"/>
<dbReference type="InterPro" id="IPR057336">
    <property type="entry name" value="GerAC_N"/>
</dbReference>
<evidence type="ECO:0000313" key="11">
    <source>
        <dbReference type="EMBL" id="OPA75298.1"/>
    </source>
</evidence>
<feature type="domain" description="Spore germination protein N-terminal" evidence="10">
    <location>
        <begin position="22"/>
        <end position="195"/>
    </location>
</feature>
<evidence type="ECO:0000256" key="2">
    <source>
        <dbReference type="ARBA" id="ARBA00007886"/>
    </source>
</evidence>
<dbReference type="NCBIfam" id="TIGR02887">
    <property type="entry name" value="spore_ger_x_C"/>
    <property type="match status" value="1"/>
</dbReference>
<keyword evidence="3" id="KW-0309">Germination</keyword>
<feature type="domain" description="Spore germination GerAC-like C-terminal" evidence="9">
    <location>
        <begin position="217"/>
        <end position="349"/>
    </location>
</feature>
<proteinExistence type="inferred from homology"/>
<keyword evidence="4 8" id="KW-0732">Signal</keyword>
<comment type="subcellular location">
    <subcellularLocation>
        <location evidence="1">Membrane</location>
        <topology evidence="1">Lipid-anchor</topology>
    </subcellularLocation>
</comment>
<evidence type="ECO:0000256" key="3">
    <source>
        <dbReference type="ARBA" id="ARBA00022544"/>
    </source>
</evidence>
<accession>A0A1T2X5Z0</accession>
<comment type="caution">
    <text evidence="11">The sequence shown here is derived from an EMBL/GenBank/DDBJ whole genome shotgun (WGS) entry which is preliminary data.</text>
</comment>
<evidence type="ECO:0000259" key="10">
    <source>
        <dbReference type="Pfam" id="PF25198"/>
    </source>
</evidence>
<reference evidence="11 12" key="1">
    <citation type="submission" date="2017-01" db="EMBL/GenBank/DDBJ databases">
        <title>Genome analysis of Paenibacillus selenitrireducens ES3-24.</title>
        <authorList>
            <person name="Xu D."/>
            <person name="Yao R."/>
            <person name="Zheng S."/>
        </authorList>
    </citation>
    <scope>NUCLEOTIDE SEQUENCE [LARGE SCALE GENOMIC DNA]</scope>
    <source>
        <strain evidence="11 12">ES3-24</strain>
    </source>
</reference>
<dbReference type="Pfam" id="PF05504">
    <property type="entry name" value="Spore_GerAC"/>
    <property type="match status" value="1"/>
</dbReference>
<evidence type="ECO:0000256" key="6">
    <source>
        <dbReference type="ARBA" id="ARBA00023139"/>
    </source>
</evidence>
<feature type="chain" id="PRO_5038988697" evidence="8">
    <location>
        <begin position="24"/>
        <end position="381"/>
    </location>
</feature>
<keyword evidence="7" id="KW-0449">Lipoprotein</keyword>
<evidence type="ECO:0000256" key="8">
    <source>
        <dbReference type="SAM" id="SignalP"/>
    </source>
</evidence>
<gene>
    <name evidence="11" type="ORF">BVG16_22135</name>
</gene>
<sequence length="381" mass="44312">MRTWSKLVISLLLCTLLPGCWNSKDLQNMAYVTALGIDYVDNKYITYAQILNFANIAKTETASTGKPVPVWIGRGEGRTVTESLTTIYSTSQMRIFWGHVKAMICTEALMKHGLQEVYDMLNRYREVRYNILIYGTKEPLKDILVQKSMFNLSPLDTVMNQPSQVYSQRSFILPVYGFKVISQLNESGSPAMIPSLAIKRDKWFEDQKEHPMFQIDGAYYFHYQNLSGWLSEDDLKGARWMQKQLQRSPINIPYKGKPVAALIMIKPKYKVTPILEGNRVRYNIMLHMQAYLDEIVKKTPNHEMEKMASEVVENEIRMSYKKGLPMEIDVLKLEEHLYRKYPKKWHEVHRSSGFVLNEDSLKDVRVIVTLLNSGKYKERVE</sequence>
<dbReference type="PANTHER" id="PTHR35789:SF1">
    <property type="entry name" value="SPORE GERMINATION PROTEIN B3"/>
    <property type="match status" value="1"/>
</dbReference>
<dbReference type="Proteomes" id="UP000190188">
    <property type="component" value="Unassembled WGS sequence"/>
</dbReference>
<evidence type="ECO:0000256" key="7">
    <source>
        <dbReference type="ARBA" id="ARBA00023288"/>
    </source>
</evidence>
<evidence type="ECO:0000256" key="5">
    <source>
        <dbReference type="ARBA" id="ARBA00023136"/>
    </source>
</evidence>
<dbReference type="Gene3D" id="3.30.300.210">
    <property type="entry name" value="Nutrient germinant receptor protein C, domain 3"/>
    <property type="match status" value="1"/>
</dbReference>
<dbReference type="PANTHER" id="PTHR35789">
    <property type="entry name" value="SPORE GERMINATION PROTEIN B3"/>
    <property type="match status" value="1"/>
</dbReference>
<dbReference type="GO" id="GO:0009847">
    <property type="term" value="P:spore germination"/>
    <property type="evidence" value="ECO:0007669"/>
    <property type="project" value="InterPro"/>
</dbReference>
<dbReference type="Pfam" id="PF25198">
    <property type="entry name" value="Spore_GerAC_N"/>
    <property type="match status" value="1"/>
</dbReference>
<evidence type="ECO:0000259" key="9">
    <source>
        <dbReference type="Pfam" id="PF05504"/>
    </source>
</evidence>
<dbReference type="InterPro" id="IPR046953">
    <property type="entry name" value="Spore_GerAC-like_C"/>
</dbReference>
<organism evidence="11 12">
    <name type="scientific">Paenibacillus selenitireducens</name>
    <dbReference type="NCBI Taxonomy" id="1324314"/>
    <lineage>
        <taxon>Bacteria</taxon>
        <taxon>Bacillati</taxon>
        <taxon>Bacillota</taxon>
        <taxon>Bacilli</taxon>
        <taxon>Bacillales</taxon>
        <taxon>Paenibacillaceae</taxon>
        <taxon>Paenibacillus</taxon>
    </lineage>
</organism>
<keyword evidence="6" id="KW-0564">Palmitate</keyword>
<evidence type="ECO:0000313" key="12">
    <source>
        <dbReference type="Proteomes" id="UP000190188"/>
    </source>
</evidence>
<keyword evidence="12" id="KW-1185">Reference proteome</keyword>
<dbReference type="OrthoDB" id="2380468at2"/>
<dbReference type="AlphaFoldDB" id="A0A1T2X5Z0"/>